<sequence length="404" mass="44311">MNKRQFFVLACLVIGVIALSRCGNRKAGGADPRGETFAAANTCANCHQAIVASYAATAHAHTSAPASAATVKGSFTSPDNVFHFPNGNEVKMEREDSILYQAAYQNGTLQQKQPFDIAVGSGRKAQTFLSWRNGRYFQLPISYFVPAASWANSPGFPADHPKFDRVIPSTCFGCHSSAVKVKEVQEGMGLKEVFEKREMIAGIDCQRCHGPAAAHVNFHTAHPEEKAAKNIARIDTIPNLRKLDMCALCHSGLKPFQKSPFRFQPGDALAEYLLPTVPFPRKPAEMDVHGNQHQLLVASRCFIQSKTMNCSSCHNPHTTERDLQMFAQRCISCHEQDTHKKTKLSAEARQQDCINCHMPALPSSAITLLANGQTNPTPDSIRTHLIAVYEDAAQSILAKLPRGK</sequence>
<proteinExistence type="predicted"/>
<organism evidence="3 4">
    <name type="scientific">Chitinophaga lutea</name>
    <dbReference type="NCBI Taxonomy" id="2488634"/>
    <lineage>
        <taxon>Bacteria</taxon>
        <taxon>Pseudomonadati</taxon>
        <taxon>Bacteroidota</taxon>
        <taxon>Chitinophagia</taxon>
        <taxon>Chitinophagales</taxon>
        <taxon>Chitinophagaceae</taxon>
        <taxon>Chitinophaga</taxon>
    </lineage>
</organism>
<dbReference type="RefSeq" id="WP_123844447.1">
    <property type="nucleotide sequence ID" value="NZ_RPDH01000001.1"/>
</dbReference>
<comment type="caution">
    <text evidence="3">The sequence shown here is derived from an EMBL/GenBank/DDBJ whole genome shotgun (WGS) entry which is preliminary data.</text>
</comment>
<dbReference type="InterPro" id="IPR051829">
    <property type="entry name" value="Multiheme_Cytochr_ET"/>
</dbReference>
<gene>
    <name evidence="3" type="ORF">EGT74_00300</name>
</gene>
<reference evidence="3 4" key="1">
    <citation type="submission" date="2018-11" db="EMBL/GenBank/DDBJ databases">
        <title>Chitinophaga lutea sp.nov., isolate from arsenic contaminated soil.</title>
        <authorList>
            <person name="Zong Y."/>
        </authorList>
    </citation>
    <scope>NUCLEOTIDE SEQUENCE [LARGE SCALE GENOMIC DNA]</scope>
    <source>
        <strain evidence="3 4">ZY74</strain>
    </source>
</reference>
<dbReference type="Pfam" id="PF13435">
    <property type="entry name" value="Cytochrome_C554"/>
    <property type="match status" value="1"/>
</dbReference>
<dbReference type="EMBL" id="RPDH01000001">
    <property type="protein sequence ID" value="RPE12032.1"/>
    <property type="molecule type" value="Genomic_DNA"/>
</dbReference>
<keyword evidence="4" id="KW-1185">Reference proteome</keyword>
<dbReference type="Gene3D" id="1.10.1130.10">
    <property type="entry name" value="Flavocytochrome C3, Chain A"/>
    <property type="match status" value="1"/>
</dbReference>
<dbReference type="SUPFAM" id="SSF48695">
    <property type="entry name" value="Multiheme cytochromes"/>
    <property type="match status" value="1"/>
</dbReference>
<evidence type="ECO:0000259" key="2">
    <source>
        <dbReference type="Pfam" id="PF13435"/>
    </source>
</evidence>
<feature type="domain" description="Cytochrome c-552/4" evidence="2">
    <location>
        <begin position="169"/>
        <end position="210"/>
    </location>
</feature>
<dbReference type="OrthoDB" id="9814800at2"/>
<name>A0A3N4PTR9_9BACT</name>
<evidence type="ECO:0000256" key="1">
    <source>
        <dbReference type="ARBA" id="ARBA00022729"/>
    </source>
</evidence>
<accession>A0A3N4PTR9</accession>
<dbReference type="InterPro" id="IPR036280">
    <property type="entry name" value="Multihaem_cyt_sf"/>
</dbReference>
<evidence type="ECO:0000313" key="4">
    <source>
        <dbReference type="Proteomes" id="UP000278351"/>
    </source>
</evidence>
<dbReference type="Gene3D" id="3.90.10.10">
    <property type="entry name" value="Cytochrome C3"/>
    <property type="match status" value="1"/>
</dbReference>
<dbReference type="PANTHER" id="PTHR35038">
    <property type="entry name" value="DISSIMILATORY SULFITE REDUCTASE SIRA"/>
    <property type="match status" value="1"/>
</dbReference>
<dbReference type="AlphaFoldDB" id="A0A3N4PTR9"/>
<keyword evidence="1" id="KW-0732">Signal</keyword>
<dbReference type="InterPro" id="IPR023155">
    <property type="entry name" value="Cyt_c-552/4"/>
</dbReference>
<evidence type="ECO:0000313" key="3">
    <source>
        <dbReference type="EMBL" id="RPE12032.1"/>
    </source>
</evidence>
<protein>
    <recommendedName>
        <fullName evidence="2">Cytochrome c-552/4 domain-containing protein</fullName>
    </recommendedName>
</protein>
<dbReference type="PANTHER" id="PTHR35038:SF8">
    <property type="entry name" value="C-TYPE POLYHEME CYTOCHROME OMCC"/>
    <property type="match status" value="1"/>
</dbReference>
<dbReference type="Proteomes" id="UP000278351">
    <property type="component" value="Unassembled WGS sequence"/>
</dbReference>